<dbReference type="InterPro" id="IPR001611">
    <property type="entry name" value="Leu-rich_rpt"/>
</dbReference>
<dbReference type="Pfam" id="PF13855">
    <property type="entry name" value="LRR_8"/>
    <property type="match status" value="4"/>
</dbReference>
<dbReference type="GeneID" id="106466979"/>
<dbReference type="SMART" id="SM00082">
    <property type="entry name" value="LRRCT"/>
    <property type="match status" value="1"/>
</dbReference>
<evidence type="ECO:0000259" key="5">
    <source>
        <dbReference type="SMART" id="SM00082"/>
    </source>
</evidence>
<dbReference type="PANTHER" id="PTHR24369">
    <property type="entry name" value="ANTIGEN BSP, PUTATIVE-RELATED"/>
    <property type="match status" value="1"/>
</dbReference>
<dbReference type="InterPro" id="IPR050541">
    <property type="entry name" value="LRR_TM_domain-containing"/>
</dbReference>
<sequence length="482" mass="55018">MNKTRMLCSSLRLLSVYVAFVFTVTWANEGPYKCPDVRLIERCICVEKSQGLDVSCEGARTSQLHKSLQNIQRTNQPVYYLKLKNNTLADIPSFLLEGINVRHLYSHYGDTTRISDDAFSTLVESLETLDLSQNTLQRVPSSALENLASLVFLNLNYNKISTIHAKAFQGLTSLERLSLFGNRIAHIDNLAFSGIGHNIIYLNLGGNMLNSIPTESLKKVPALKKLILTENTIATITPNEFRDMGENIDTVNLAGNHIQELPQRAFAHLSALSSMDLERNQIEYIHPEAFQGIEDTLAWLKLGHNRLRTTPVEALERLKTLHELDLRNNNISRIEKNAFYPYGVNLKYINFQNNKIVEIETGALDVLNNTLRWLYLSSNLFTTLDESTFENVIDIIEILDIQDNPFHCDCDIVWFREWMQGVHKDVVSRPRKTQCHTPEELRDVPLHDLSSSMLQCHTSSAVLTFYPVNHVILFICLMKWIN</sequence>
<feature type="chain" id="PRO_5047473241" evidence="4">
    <location>
        <begin position="28"/>
        <end position="482"/>
    </location>
</feature>
<dbReference type="Proteomes" id="UP000694941">
    <property type="component" value="Unplaced"/>
</dbReference>
<feature type="domain" description="LRRCT" evidence="5">
    <location>
        <begin position="404"/>
        <end position="457"/>
    </location>
</feature>
<evidence type="ECO:0000256" key="1">
    <source>
        <dbReference type="ARBA" id="ARBA00022614"/>
    </source>
</evidence>
<evidence type="ECO:0000256" key="3">
    <source>
        <dbReference type="ARBA" id="ARBA00022737"/>
    </source>
</evidence>
<name>A0ABM1BIM2_LIMPO</name>
<accession>A0ABM1BIM2</accession>
<feature type="signal peptide" evidence="4">
    <location>
        <begin position="1"/>
        <end position="27"/>
    </location>
</feature>
<protein>
    <submittedName>
        <fullName evidence="7">Leucine-rich repeat-containing protein 15-like</fullName>
    </submittedName>
</protein>
<evidence type="ECO:0000313" key="6">
    <source>
        <dbReference type="Proteomes" id="UP000694941"/>
    </source>
</evidence>
<dbReference type="InterPro" id="IPR032675">
    <property type="entry name" value="LRR_dom_sf"/>
</dbReference>
<keyword evidence="3" id="KW-0677">Repeat</keyword>
<dbReference type="PANTHER" id="PTHR24369:SF210">
    <property type="entry name" value="CHAOPTIN-RELATED"/>
    <property type="match status" value="1"/>
</dbReference>
<proteinExistence type="predicted"/>
<organism evidence="6 7">
    <name type="scientific">Limulus polyphemus</name>
    <name type="common">Atlantic horseshoe crab</name>
    <dbReference type="NCBI Taxonomy" id="6850"/>
    <lineage>
        <taxon>Eukaryota</taxon>
        <taxon>Metazoa</taxon>
        <taxon>Ecdysozoa</taxon>
        <taxon>Arthropoda</taxon>
        <taxon>Chelicerata</taxon>
        <taxon>Merostomata</taxon>
        <taxon>Xiphosura</taxon>
        <taxon>Limulidae</taxon>
        <taxon>Limulus</taxon>
    </lineage>
</organism>
<gene>
    <name evidence="7" type="primary">LOC106466979</name>
</gene>
<dbReference type="SMART" id="SM00369">
    <property type="entry name" value="LRR_TYP"/>
    <property type="match status" value="9"/>
</dbReference>
<evidence type="ECO:0000256" key="4">
    <source>
        <dbReference type="SAM" id="SignalP"/>
    </source>
</evidence>
<dbReference type="InterPro" id="IPR000483">
    <property type="entry name" value="Cys-rich_flank_reg_C"/>
</dbReference>
<dbReference type="InterPro" id="IPR003591">
    <property type="entry name" value="Leu-rich_rpt_typical-subtyp"/>
</dbReference>
<dbReference type="Gene3D" id="3.80.10.10">
    <property type="entry name" value="Ribonuclease Inhibitor"/>
    <property type="match status" value="2"/>
</dbReference>
<dbReference type="SUPFAM" id="SSF52058">
    <property type="entry name" value="L domain-like"/>
    <property type="match status" value="1"/>
</dbReference>
<reference evidence="7" key="1">
    <citation type="submission" date="2025-08" db="UniProtKB">
        <authorList>
            <consortium name="RefSeq"/>
        </authorList>
    </citation>
    <scope>IDENTIFICATION</scope>
    <source>
        <tissue evidence="7">Muscle</tissue>
    </source>
</reference>
<evidence type="ECO:0000256" key="2">
    <source>
        <dbReference type="ARBA" id="ARBA00022729"/>
    </source>
</evidence>
<dbReference type="RefSeq" id="XP_013782745.2">
    <property type="nucleotide sequence ID" value="XM_013927291.2"/>
</dbReference>
<keyword evidence="2 4" id="KW-0732">Signal</keyword>
<keyword evidence="6" id="KW-1185">Reference proteome</keyword>
<keyword evidence="1" id="KW-0433">Leucine-rich repeat</keyword>
<dbReference type="SMART" id="SM00365">
    <property type="entry name" value="LRR_SD22"/>
    <property type="match status" value="4"/>
</dbReference>
<evidence type="ECO:0000313" key="7">
    <source>
        <dbReference type="RefSeq" id="XP_013782745.2"/>
    </source>
</evidence>
<dbReference type="PROSITE" id="PS51450">
    <property type="entry name" value="LRR"/>
    <property type="match status" value="4"/>
</dbReference>